<evidence type="ECO:0000256" key="1">
    <source>
        <dbReference type="SAM" id="MobiDB-lite"/>
    </source>
</evidence>
<feature type="region of interest" description="Disordered" evidence="1">
    <location>
        <begin position="358"/>
        <end position="390"/>
    </location>
</feature>
<feature type="compositionally biased region" description="Pro residues" evidence="1">
    <location>
        <begin position="672"/>
        <end position="685"/>
    </location>
</feature>
<accession>A0AAE0MZ42</accession>
<dbReference type="Proteomes" id="UP001287356">
    <property type="component" value="Unassembled WGS sequence"/>
</dbReference>
<sequence>MSRAKKALYAVLQANARSSAAITPAPEAEWLPVGPGAAHLRGELEALYWDGVRGELENIVRTLRAWQQPPYAGEVLAEEDDGFIHGYDTFLDAVSHEARAFAIRYGEKQEADASQKKPAANSYFTQKPEKTHREALKEAMMDRRAEFTSSRIKGAVRQAIDEVPRLHGMEARAWTLLQATGFLDIEKLIEHRPPLEQLRFWRRPAIPQLALSQFDELWIPRFHPLHCGQPECRAIIRGSMFISQASGEPVAVCEDCYRQHHYGDETYAKAYKHCILGDAITAPVSRRICRCRDVPHYDAASGRPLPLFPVAAAAKHLDVGGPGTIQCGLLKLGELVAMAKYDGLQMSAGVFRKPSVAAPAAAPKKPATPAAGKGYRQLLGSPRQSKKTTAKLRNVTETSLHDSAQRAAASSSTSVVTEAEADTDIPLFFRRFAKRYPFGNVHMALRVGPLVVENGVAHTKSGALVSVRDAPVFHERFDLVHARGRRNLAVGGLADRAVWQQPATSTASNKPKRYKAVMKQVVGAPFGGLLPQGDELDVARDLLAARGRPFDDPGLPAADQRRVLSAALEPALRRLRVLLQSRVAIYLDSIAARLLHPDTRLTWSATGNNCQSFCNALIDTDLFEPLLRGGVGVAADGSSVVVGAKSAAAAAADENKPLTAPGGPAKSSNNNKPPPPSPPPPPPPLYTISFVCPDAGYLQRGVRSKYDVPSGLTEEYLLRFHFGRHDEADVVDAQQEYWSDWGAFGGTLYRYQDVFGWDCTEAYGRYPSRCGDKIESRPGEPGPCNLAKHLWAFPFDAWSMVAHHFARDRFLYPPGAGPNAAAGNGDGRGAGDAKGTAQQLAWFRNRLTVLAASGLLTRATAGMANARELCAATAWLHSPSPSPPPLPSPPSASSPAPMNPKPSPKSLRATYPALARVKLGGIHRAQPFSHYFEAGTYRHYFVAEWALRAREEQIAAYEAMRDGRVRLPDVPLQLRSGGRFGAGGRDDWRGVFAGFGGDGGSWAAADVAAVPAASAAVEVSLRDATCWSEAPSAPNNGRNEARPVASRARFIRCLDLAGNEETGPVLMKSRDRLIPRTKVEVVNFSLAKAGRSSKIDLLGSEAEVDGESIPGAGHICGNQRGRGHKPVVI</sequence>
<protein>
    <submittedName>
        <fullName evidence="2">Uncharacterized protein</fullName>
    </submittedName>
</protein>
<dbReference type="EMBL" id="JAULSN010000011">
    <property type="protein sequence ID" value="KAK3361658.1"/>
    <property type="molecule type" value="Genomic_DNA"/>
</dbReference>
<comment type="caution">
    <text evidence="2">The sequence shown here is derived from an EMBL/GenBank/DDBJ whole genome shotgun (WGS) entry which is preliminary data.</text>
</comment>
<evidence type="ECO:0000313" key="3">
    <source>
        <dbReference type="Proteomes" id="UP001287356"/>
    </source>
</evidence>
<organism evidence="2 3">
    <name type="scientific">Lasiosphaeria ovina</name>
    <dbReference type="NCBI Taxonomy" id="92902"/>
    <lineage>
        <taxon>Eukaryota</taxon>
        <taxon>Fungi</taxon>
        <taxon>Dikarya</taxon>
        <taxon>Ascomycota</taxon>
        <taxon>Pezizomycotina</taxon>
        <taxon>Sordariomycetes</taxon>
        <taxon>Sordariomycetidae</taxon>
        <taxon>Sordariales</taxon>
        <taxon>Lasiosphaeriaceae</taxon>
        <taxon>Lasiosphaeria</taxon>
    </lineage>
</organism>
<feature type="compositionally biased region" description="Pro residues" evidence="1">
    <location>
        <begin position="880"/>
        <end position="903"/>
    </location>
</feature>
<feature type="region of interest" description="Disordered" evidence="1">
    <location>
        <begin position="652"/>
        <end position="685"/>
    </location>
</feature>
<evidence type="ECO:0000313" key="2">
    <source>
        <dbReference type="EMBL" id="KAK3361658.1"/>
    </source>
</evidence>
<reference evidence="2" key="1">
    <citation type="journal article" date="2023" name="Mol. Phylogenet. Evol.">
        <title>Genome-scale phylogeny and comparative genomics of the fungal order Sordariales.</title>
        <authorList>
            <person name="Hensen N."/>
            <person name="Bonometti L."/>
            <person name="Westerberg I."/>
            <person name="Brannstrom I.O."/>
            <person name="Guillou S."/>
            <person name="Cros-Aarteil S."/>
            <person name="Calhoun S."/>
            <person name="Haridas S."/>
            <person name="Kuo A."/>
            <person name="Mondo S."/>
            <person name="Pangilinan J."/>
            <person name="Riley R."/>
            <person name="LaButti K."/>
            <person name="Andreopoulos B."/>
            <person name="Lipzen A."/>
            <person name="Chen C."/>
            <person name="Yan M."/>
            <person name="Daum C."/>
            <person name="Ng V."/>
            <person name="Clum A."/>
            <person name="Steindorff A."/>
            <person name="Ohm R.A."/>
            <person name="Martin F."/>
            <person name="Silar P."/>
            <person name="Natvig D.O."/>
            <person name="Lalanne C."/>
            <person name="Gautier V."/>
            <person name="Ament-Velasquez S.L."/>
            <person name="Kruys A."/>
            <person name="Hutchinson M.I."/>
            <person name="Powell A.J."/>
            <person name="Barry K."/>
            <person name="Miller A.N."/>
            <person name="Grigoriev I.V."/>
            <person name="Debuchy R."/>
            <person name="Gladieux P."/>
            <person name="Hiltunen Thoren M."/>
            <person name="Johannesson H."/>
        </authorList>
    </citation>
    <scope>NUCLEOTIDE SEQUENCE</scope>
    <source>
        <strain evidence="2">CBS 958.72</strain>
    </source>
</reference>
<gene>
    <name evidence="2" type="ORF">B0T24DRAFT_671318</name>
</gene>
<keyword evidence="3" id="KW-1185">Reference proteome</keyword>
<dbReference type="AlphaFoldDB" id="A0AAE0MZ42"/>
<reference evidence="2" key="2">
    <citation type="submission" date="2023-06" db="EMBL/GenBank/DDBJ databases">
        <authorList>
            <consortium name="Lawrence Berkeley National Laboratory"/>
            <person name="Haridas S."/>
            <person name="Hensen N."/>
            <person name="Bonometti L."/>
            <person name="Westerberg I."/>
            <person name="Brannstrom I.O."/>
            <person name="Guillou S."/>
            <person name="Cros-Aarteil S."/>
            <person name="Calhoun S."/>
            <person name="Kuo A."/>
            <person name="Mondo S."/>
            <person name="Pangilinan J."/>
            <person name="Riley R."/>
            <person name="Labutti K."/>
            <person name="Andreopoulos B."/>
            <person name="Lipzen A."/>
            <person name="Chen C."/>
            <person name="Yanf M."/>
            <person name="Daum C."/>
            <person name="Ng V."/>
            <person name="Clum A."/>
            <person name="Steindorff A."/>
            <person name="Ohm R."/>
            <person name="Martin F."/>
            <person name="Silar P."/>
            <person name="Natvig D."/>
            <person name="Lalanne C."/>
            <person name="Gautier V."/>
            <person name="Ament-Velasquez S.L."/>
            <person name="Kruys A."/>
            <person name="Hutchinson M.I."/>
            <person name="Powell A.J."/>
            <person name="Barry K."/>
            <person name="Miller A.N."/>
            <person name="Grigoriev I.V."/>
            <person name="Debuchy R."/>
            <person name="Gladieux P."/>
            <person name="Thoren M.H."/>
            <person name="Johannesson H."/>
        </authorList>
    </citation>
    <scope>NUCLEOTIDE SEQUENCE</scope>
    <source>
        <strain evidence="2">CBS 958.72</strain>
    </source>
</reference>
<feature type="compositionally biased region" description="Low complexity" evidence="1">
    <location>
        <begin position="358"/>
        <end position="371"/>
    </location>
</feature>
<name>A0AAE0MZ42_9PEZI</name>
<proteinExistence type="predicted"/>
<feature type="region of interest" description="Disordered" evidence="1">
    <location>
        <begin position="879"/>
        <end position="907"/>
    </location>
</feature>